<feature type="transmembrane region" description="Helical" evidence="7">
    <location>
        <begin position="203"/>
        <end position="223"/>
    </location>
</feature>
<feature type="transmembrane region" description="Helical" evidence="7">
    <location>
        <begin position="98"/>
        <end position="116"/>
    </location>
</feature>
<evidence type="ECO:0000256" key="1">
    <source>
        <dbReference type="ARBA" id="ARBA00004651"/>
    </source>
</evidence>
<dbReference type="InterPro" id="IPR035906">
    <property type="entry name" value="MetI-like_sf"/>
</dbReference>
<evidence type="ECO:0000256" key="5">
    <source>
        <dbReference type="ARBA" id="ARBA00022989"/>
    </source>
</evidence>
<feature type="transmembrane region" description="Helical" evidence="7">
    <location>
        <begin position="122"/>
        <end position="145"/>
    </location>
</feature>
<dbReference type="GO" id="GO:0005886">
    <property type="term" value="C:plasma membrane"/>
    <property type="evidence" value="ECO:0007669"/>
    <property type="project" value="UniProtKB-SubCell"/>
</dbReference>
<feature type="transmembrane region" description="Helical" evidence="7">
    <location>
        <begin position="235"/>
        <end position="254"/>
    </location>
</feature>
<feature type="transmembrane region" description="Helical" evidence="7">
    <location>
        <begin position="71"/>
        <end position="91"/>
    </location>
</feature>
<keyword evidence="5 7" id="KW-1133">Transmembrane helix</keyword>
<evidence type="ECO:0000256" key="2">
    <source>
        <dbReference type="ARBA" id="ARBA00022448"/>
    </source>
</evidence>
<evidence type="ECO:0000313" key="10">
    <source>
        <dbReference type="Proteomes" id="UP001148834"/>
    </source>
</evidence>
<dbReference type="InterPro" id="IPR000515">
    <property type="entry name" value="MetI-like"/>
</dbReference>
<dbReference type="PANTHER" id="PTHR30043">
    <property type="entry name" value="PHOSPHONATES TRANSPORT SYSTEM PERMEASE PROTEIN"/>
    <property type="match status" value="1"/>
</dbReference>
<dbReference type="Pfam" id="PF00528">
    <property type="entry name" value="BPD_transp_1"/>
    <property type="match status" value="1"/>
</dbReference>
<dbReference type="CDD" id="cd06261">
    <property type="entry name" value="TM_PBP2"/>
    <property type="match status" value="1"/>
</dbReference>
<dbReference type="PANTHER" id="PTHR30043:SF1">
    <property type="entry name" value="ABC TRANSPORT SYSTEM PERMEASE PROTEIN P69"/>
    <property type="match status" value="1"/>
</dbReference>
<protein>
    <submittedName>
        <fullName evidence="9">ABC transporter permease subunit</fullName>
    </submittedName>
</protein>
<evidence type="ECO:0000259" key="8">
    <source>
        <dbReference type="PROSITE" id="PS50928"/>
    </source>
</evidence>
<reference evidence="9" key="1">
    <citation type="submission" date="2022-09" db="EMBL/GenBank/DDBJ databases">
        <title>Molecular characterization of Glaesserella parasuis strains circulating in commercial swine farms using whole-genome sequencing.</title>
        <authorList>
            <person name="Mugabi R."/>
            <person name="Clavijo M."/>
            <person name="Li G."/>
        </authorList>
    </citation>
    <scope>NUCLEOTIDE SEQUENCE</scope>
    <source>
        <strain evidence="9">0435-53</strain>
    </source>
</reference>
<feature type="domain" description="ABC transmembrane type-1" evidence="8">
    <location>
        <begin position="70"/>
        <end position="253"/>
    </location>
</feature>
<dbReference type="Proteomes" id="UP001148834">
    <property type="component" value="Unassembled WGS sequence"/>
</dbReference>
<gene>
    <name evidence="9" type="ORF">N5925_08265</name>
</gene>
<dbReference type="Gene3D" id="1.10.3720.10">
    <property type="entry name" value="MetI-like"/>
    <property type="match status" value="1"/>
</dbReference>
<organism evidence="9 10">
    <name type="scientific">Glaesserella parasuis</name>
    <name type="common">Haemophilus parasuis</name>
    <dbReference type="NCBI Taxonomy" id="738"/>
    <lineage>
        <taxon>Bacteria</taxon>
        <taxon>Pseudomonadati</taxon>
        <taxon>Pseudomonadota</taxon>
        <taxon>Gammaproteobacteria</taxon>
        <taxon>Pasteurellales</taxon>
        <taxon>Pasteurellaceae</taxon>
        <taxon>Glaesserella</taxon>
    </lineage>
</organism>
<evidence type="ECO:0000256" key="4">
    <source>
        <dbReference type="ARBA" id="ARBA00022692"/>
    </source>
</evidence>
<accession>A0A143CFI0</accession>
<keyword evidence="6 7" id="KW-0472">Membrane</keyword>
<dbReference type="AlphaFoldDB" id="A0A143CFI0"/>
<dbReference type="GO" id="GO:0055085">
    <property type="term" value="P:transmembrane transport"/>
    <property type="evidence" value="ECO:0007669"/>
    <property type="project" value="InterPro"/>
</dbReference>
<comment type="subcellular location">
    <subcellularLocation>
        <location evidence="1 7">Cell membrane</location>
        <topology evidence="1 7">Multi-pass membrane protein</topology>
    </subcellularLocation>
</comment>
<proteinExistence type="inferred from homology"/>
<comment type="caution">
    <text evidence="9">The sequence shown here is derived from an EMBL/GenBank/DDBJ whole genome shotgun (WGS) entry which is preliminary data.</text>
</comment>
<evidence type="ECO:0000256" key="6">
    <source>
        <dbReference type="ARBA" id="ARBA00023136"/>
    </source>
</evidence>
<dbReference type="EMBL" id="JAODIR010000044">
    <property type="protein sequence ID" value="MDD2168576.1"/>
    <property type="molecule type" value="Genomic_DNA"/>
</dbReference>
<evidence type="ECO:0000313" key="9">
    <source>
        <dbReference type="EMBL" id="MDD2168576.1"/>
    </source>
</evidence>
<evidence type="ECO:0000256" key="3">
    <source>
        <dbReference type="ARBA" id="ARBA00022475"/>
    </source>
</evidence>
<keyword evidence="3" id="KW-1003">Cell membrane</keyword>
<dbReference type="PROSITE" id="PS50928">
    <property type="entry name" value="ABC_TM1"/>
    <property type="match status" value="1"/>
</dbReference>
<name>A0A143CFI0_GLAPU</name>
<dbReference type="RefSeq" id="WP_062923936.1">
    <property type="nucleotide sequence ID" value="NZ_CBCRUP010000018.1"/>
</dbReference>
<dbReference type="SUPFAM" id="SSF161098">
    <property type="entry name" value="MetI-like"/>
    <property type="match status" value="1"/>
</dbReference>
<sequence>MKHNRPLGLNERRNLLTGMLLLAFLLSLFAVDNDKGLMHSGGWATLTRLFSSLLSPDFSADLLKLALQSTWLTFAYALITLSLSMFGGFCLSIFASGVLFRSLILQGAARAILGFLRAIHELIWAWFFVAAVGLNPIGAVFALAIPYSGYLGKIYADTLQAVPSKPIFALKEAGATPMQCLIYGYLPQALPTMLSYTMYRLECAIRSSSVLSFVGLGGIGMQIQLSLQDLKYDQVWTFLIFLIGLIVLVDRWSYAIRSRVK</sequence>
<keyword evidence="4 7" id="KW-0812">Transmembrane</keyword>
<evidence type="ECO:0000256" key="7">
    <source>
        <dbReference type="RuleBase" id="RU363032"/>
    </source>
</evidence>
<comment type="similarity">
    <text evidence="7">Belongs to the binding-protein-dependent transport system permease family.</text>
</comment>
<keyword evidence="2 7" id="KW-0813">Transport</keyword>